<dbReference type="CDD" id="cd01743">
    <property type="entry name" value="GATase1_Anthranilate_Synthase"/>
    <property type="match status" value="1"/>
</dbReference>
<keyword evidence="4" id="KW-1185">Reference proteome</keyword>
<dbReference type="GO" id="GO:0046820">
    <property type="term" value="F:4-amino-4-deoxychorismate synthase activity"/>
    <property type="evidence" value="ECO:0007669"/>
    <property type="project" value="UniProtKB-EC"/>
</dbReference>
<dbReference type="InterPro" id="IPR029062">
    <property type="entry name" value="Class_I_gatase-like"/>
</dbReference>
<dbReference type="PRINTS" id="PR00096">
    <property type="entry name" value="GATASE"/>
</dbReference>
<dbReference type="PANTHER" id="PTHR43418">
    <property type="entry name" value="MULTIFUNCTIONAL TRYPTOPHAN BIOSYNTHESIS PROTEIN-RELATED"/>
    <property type="match status" value="1"/>
</dbReference>
<protein>
    <submittedName>
        <fullName evidence="3">Aminodeoxychorismate synthase component 2</fullName>
        <ecNumber evidence="3">2.6.1.85</ecNumber>
    </submittedName>
</protein>
<dbReference type="OrthoDB" id="9804328at2"/>
<evidence type="ECO:0000259" key="2">
    <source>
        <dbReference type="Pfam" id="PF00117"/>
    </source>
</evidence>
<dbReference type="RefSeq" id="WP_145287277.1">
    <property type="nucleotide sequence ID" value="NZ_CP036291.1"/>
</dbReference>
<gene>
    <name evidence="3" type="primary">pabA_1</name>
    <name evidence="3" type="ORF">Pla175_32900</name>
</gene>
<dbReference type="GO" id="GO:0005829">
    <property type="term" value="C:cytosol"/>
    <property type="evidence" value="ECO:0007669"/>
    <property type="project" value="TreeGrafter"/>
</dbReference>
<dbReference type="InterPro" id="IPR017926">
    <property type="entry name" value="GATASE"/>
</dbReference>
<dbReference type="EMBL" id="CP036291">
    <property type="protein sequence ID" value="QDU89893.1"/>
    <property type="molecule type" value="Genomic_DNA"/>
</dbReference>
<sequence length="203" mass="21583">MILLLDNYDSFVHNLARYFRVAGAPTRVVRSDAIDAAGVQELAPRAIVISPGPCGPDQAGCSLDVVRRLTGRVPILGVCLGAQAIGQALGARVRRAARPVHGQASLVTHTGEGPLAGLPSPLRVGRYHSLIVEEATLPTELRAIAWSETGELMGVAHRTAPTFGLQFHPESILTDRGDAMVENFLRIAAAFHKEGRRSPSDAA</sequence>
<dbReference type="Gene3D" id="3.40.50.880">
    <property type="match status" value="1"/>
</dbReference>
<evidence type="ECO:0000313" key="4">
    <source>
        <dbReference type="Proteomes" id="UP000317429"/>
    </source>
</evidence>
<evidence type="ECO:0000313" key="3">
    <source>
        <dbReference type="EMBL" id="QDU89893.1"/>
    </source>
</evidence>
<dbReference type="PANTHER" id="PTHR43418:SF4">
    <property type="entry name" value="MULTIFUNCTIONAL TRYPTOPHAN BIOSYNTHESIS PROTEIN"/>
    <property type="match status" value="1"/>
</dbReference>
<reference evidence="3 4" key="1">
    <citation type="submission" date="2019-02" db="EMBL/GenBank/DDBJ databases">
        <title>Deep-cultivation of Planctomycetes and their phenomic and genomic characterization uncovers novel biology.</title>
        <authorList>
            <person name="Wiegand S."/>
            <person name="Jogler M."/>
            <person name="Boedeker C."/>
            <person name="Pinto D."/>
            <person name="Vollmers J."/>
            <person name="Rivas-Marin E."/>
            <person name="Kohn T."/>
            <person name="Peeters S.H."/>
            <person name="Heuer A."/>
            <person name="Rast P."/>
            <person name="Oberbeckmann S."/>
            <person name="Bunk B."/>
            <person name="Jeske O."/>
            <person name="Meyerdierks A."/>
            <person name="Storesund J.E."/>
            <person name="Kallscheuer N."/>
            <person name="Luecker S."/>
            <person name="Lage O.M."/>
            <person name="Pohl T."/>
            <person name="Merkel B.J."/>
            <person name="Hornburger P."/>
            <person name="Mueller R.-W."/>
            <person name="Bruemmer F."/>
            <person name="Labrenz M."/>
            <person name="Spormann A.M."/>
            <person name="Op den Camp H."/>
            <person name="Overmann J."/>
            <person name="Amann R."/>
            <person name="Jetten M.S.M."/>
            <person name="Mascher T."/>
            <person name="Medema M.H."/>
            <person name="Devos D.P."/>
            <person name="Kaster A.-K."/>
            <person name="Ovreas L."/>
            <person name="Rohde M."/>
            <person name="Galperin M.Y."/>
            <person name="Jogler C."/>
        </authorList>
    </citation>
    <scope>NUCLEOTIDE SEQUENCE [LARGE SCALE GENOMIC DNA]</scope>
    <source>
        <strain evidence="3 4">Pla175</strain>
    </source>
</reference>
<keyword evidence="3" id="KW-0032">Aminotransferase</keyword>
<proteinExistence type="predicted"/>
<keyword evidence="1" id="KW-0315">Glutamine amidotransferase</keyword>
<evidence type="ECO:0000256" key="1">
    <source>
        <dbReference type="ARBA" id="ARBA00022962"/>
    </source>
</evidence>
<dbReference type="GO" id="GO:0004049">
    <property type="term" value="F:anthranilate synthase activity"/>
    <property type="evidence" value="ECO:0007669"/>
    <property type="project" value="TreeGrafter"/>
</dbReference>
<dbReference type="FunFam" id="3.40.50.880:FF:000003">
    <property type="entry name" value="Anthranilate synthase component II"/>
    <property type="match status" value="1"/>
</dbReference>
<dbReference type="Pfam" id="PF00117">
    <property type="entry name" value="GATase"/>
    <property type="match status" value="1"/>
</dbReference>
<dbReference type="EC" id="2.6.1.85" evidence="3"/>
<accession>A0A518DEJ5</accession>
<dbReference type="NCBIfam" id="TIGR00566">
    <property type="entry name" value="trpG_papA"/>
    <property type="match status" value="1"/>
</dbReference>
<dbReference type="PRINTS" id="PR00097">
    <property type="entry name" value="ANTSNTHASEII"/>
</dbReference>
<dbReference type="PROSITE" id="PS51273">
    <property type="entry name" value="GATASE_TYPE_1"/>
    <property type="match status" value="1"/>
</dbReference>
<feature type="domain" description="Glutamine amidotransferase" evidence="2">
    <location>
        <begin position="3"/>
        <end position="186"/>
    </location>
</feature>
<organism evidence="3 4">
    <name type="scientific">Pirellulimonas nuda</name>
    <dbReference type="NCBI Taxonomy" id="2528009"/>
    <lineage>
        <taxon>Bacteria</taxon>
        <taxon>Pseudomonadati</taxon>
        <taxon>Planctomycetota</taxon>
        <taxon>Planctomycetia</taxon>
        <taxon>Pirellulales</taxon>
        <taxon>Lacipirellulaceae</taxon>
        <taxon>Pirellulimonas</taxon>
    </lineage>
</organism>
<dbReference type="KEGG" id="pnd:Pla175_32900"/>
<dbReference type="InterPro" id="IPR050472">
    <property type="entry name" value="Anth_synth/Amidotransfase"/>
</dbReference>
<dbReference type="AlphaFoldDB" id="A0A518DEJ5"/>
<dbReference type="SUPFAM" id="SSF52317">
    <property type="entry name" value="Class I glutamine amidotransferase-like"/>
    <property type="match status" value="1"/>
</dbReference>
<keyword evidence="3" id="KW-0808">Transferase</keyword>
<dbReference type="GO" id="GO:0000162">
    <property type="term" value="P:L-tryptophan biosynthetic process"/>
    <property type="evidence" value="ECO:0007669"/>
    <property type="project" value="TreeGrafter"/>
</dbReference>
<dbReference type="Proteomes" id="UP000317429">
    <property type="component" value="Chromosome"/>
</dbReference>
<name>A0A518DEJ5_9BACT</name>
<dbReference type="InterPro" id="IPR006221">
    <property type="entry name" value="TrpG/PapA_dom"/>
</dbReference>